<dbReference type="EMBL" id="DWXZ01000207">
    <property type="protein sequence ID" value="HJB38298.1"/>
    <property type="molecule type" value="Genomic_DNA"/>
</dbReference>
<reference evidence="2" key="1">
    <citation type="journal article" date="2021" name="PeerJ">
        <title>Extensive microbial diversity within the chicken gut microbiome revealed by metagenomics and culture.</title>
        <authorList>
            <person name="Gilroy R."/>
            <person name="Ravi A."/>
            <person name="Getino M."/>
            <person name="Pursley I."/>
            <person name="Horton D.L."/>
            <person name="Alikhan N.F."/>
            <person name="Baker D."/>
            <person name="Gharbi K."/>
            <person name="Hall N."/>
            <person name="Watson M."/>
            <person name="Adriaenssens E.M."/>
            <person name="Foster-Nyarko E."/>
            <person name="Jarju S."/>
            <person name="Secka A."/>
            <person name="Antonio M."/>
            <person name="Oren A."/>
            <person name="Chaudhuri R.R."/>
            <person name="La Ragione R."/>
            <person name="Hildebrand F."/>
            <person name="Pallen M.J."/>
        </authorList>
    </citation>
    <scope>NUCLEOTIDE SEQUENCE</scope>
    <source>
        <strain evidence="2">ChiBcolR8-3208</strain>
    </source>
</reference>
<dbReference type="Proteomes" id="UP000824214">
    <property type="component" value="Unassembled WGS sequence"/>
</dbReference>
<evidence type="ECO:0000259" key="1">
    <source>
        <dbReference type="Pfam" id="PF11823"/>
    </source>
</evidence>
<evidence type="ECO:0000313" key="3">
    <source>
        <dbReference type="Proteomes" id="UP000824214"/>
    </source>
</evidence>
<reference evidence="2" key="2">
    <citation type="submission" date="2021-04" db="EMBL/GenBank/DDBJ databases">
        <authorList>
            <person name="Gilroy R."/>
        </authorList>
    </citation>
    <scope>NUCLEOTIDE SEQUENCE</scope>
    <source>
        <strain evidence="2">ChiBcolR8-3208</strain>
    </source>
</reference>
<evidence type="ECO:0000313" key="2">
    <source>
        <dbReference type="EMBL" id="HJB38298.1"/>
    </source>
</evidence>
<proteinExistence type="predicted"/>
<name>A0A9D2RZ99_9FIRM</name>
<dbReference type="AlphaFoldDB" id="A0A9D2RZ99"/>
<feature type="domain" description="Putative Se/S carrier protein-like" evidence="1">
    <location>
        <begin position="5"/>
        <end position="65"/>
    </location>
</feature>
<dbReference type="Pfam" id="PF11823">
    <property type="entry name" value="Se_S_carrier"/>
    <property type="match status" value="1"/>
</dbReference>
<sequence length="76" mass="8661">MGKPLLVVSSVTYAMKGRDLLFRHGIRGYVERIPRTEETGCGYGIYVPQGADAAERILWENHIRVLRRMEQDGETP</sequence>
<dbReference type="InterPro" id="IPR021778">
    <property type="entry name" value="Se/S_carrier-like"/>
</dbReference>
<accession>A0A9D2RZ99</accession>
<protein>
    <submittedName>
        <fullName evidence="2">DUF3343 domain-containing protein</fullName>
    </submittedName>
</protein>
<comment type="caution">
    <text evidence="2">The sequence shown here is derived from an EMBL/GenBank/DDBJ whole genome shotgun (WGS) entry which is preliminary data.</text>
</comment>
<organism evidence="2 3">
    <name type="scientific">Candidatus Acutalibacter ornithocaccae</name>
    <dbReference type="NCBI Taxonomy" id="2838416"/>
    <lineage>
        <taxon>Bacteria</taxon>
        <taxon>Bacillati</taxon>
        <taxon>Bacillota</taxon>
        <taxon>Clostridia</taxon>
        <taxon>Eubacteriales</taxon>
        <taxon>Acutalibacteraceae</taxon>
        <taxon>Acutalibacter</taxon>
    </lineage>
</organism>
<gene>
    <name evidence="2" type="ORF">H9942_09575</name>
</gene>